<reference evidence="3 4" key="1">
    <citation type="submission" date="2023-08" db="EMBL/GenBank/DDBJ databases">
        <title>Annotated Genome Sequence of Vanrija albida AlHP1.</title>
        <authorList>
            <person name="Herzog R."/>
        </authorList>
    </citation>
    <scope>NUCLEOTIDE SEQUENCE [LARGE SCALE GENOMIC DNA]</scope>
    <source>
        <strain evidence="3 4">AlHP1</strain>
    </source>
</reference>
<dbReference type="Gene3D" id="3.40.50.1820">
    <property type="entry name" value="alpha/beta hydrolase"/>
    <property type="match status" value="1"/>
</dbReference>
<feature type="region of interest" description="Disordered" evidence="1">
    <location>
        <begin position="1"/>
        <end position="35"/>
    </location>
</feature>
<dbReference type="PANTHER" id="PTHR42044:SF2">
    <property type="entry name" value="DUF676 DOMAIN-CONTAINING PROTEIN"/>
    <property type="match status" value="1"/>
</dbReference>
<evidence type="ECO:0000256" key="2">
    <source>
        <dbReference type="SAM" id="Phobius"/>
    </source>
</evidence>
<dbReference type="PANTHER" id="PTHR42044">
    <property type="entry name" value="DUF676 DOMAIN-CONTAINING PROTEIN-RELATED"/>
    <property type="match status" value="1"/>
</dbReference>
<comment type="caution">
    <text evidence="3">The sequence shown here is derived from an EMBL/GenBank/DDBJ whole genome shotgun (WGS) entry which is preliminary data.</text>
</comment>
<keyword evidence="2" id="KW-1133">Transmembrane helix</keyword>
<accession>A0ABR3QB06</accession>
<feature type="transmembrane region" description="Helical" evidence="2">
    <location>
        <begin position="130"/>
        <end position="149"/>
    </location>
</feature>
<evidence type="ECO:0000313" key="4">
    <source>
        <dbReference type="Proteomes" id="UP001565368"/>
    </source>
</evidence>
<keyword evidence="2" id="KW-0812">Transmembrane</keyword>
<protein>
    <recommendedName>
        <fullName evidence="5">DUF676 domain-containing protein</fullName>
    </recommendedName>
</protein>
<organism evidence="3 4">
    <name type="scientific">Vanrija albida</name>
    <dbReference type="NCBI Taxonomy" id="181172"/>
    <lineage>
        <taxon>Eukaryota</taxon>
        <taxon>Fungi</taxon>
        <taxon>Dikarya</taxon>
        <taxon>Basidiomycota</taxon>
        <taxon>Agaricomycotina</taxon>
        <taxon>Tremellomycetes</taxon>
        <taxon>Trichosporonales</taxon>
        <taxon>Trichosporonaceae</taxon>
        <taxon>Vanrija</taxon>
    </lineage>
</organism>
<evidence type="ECO:0000256" key="1">
    <source>
        <dbReference type="SAM" id="MobiDB-lite"/>
    </source>
</evidence>
<dbReference type="EMBL" id="JBBXJM010000002">
    <property type="protein sequence ID" value="KAL1411876.1"/>
    <property type="molecule type" value="Genomic_DNA"/>
</dbReference>
<evidence type="ECO:0000313" key="3">
    <source>
        <dbReference type="EMBL" id="KAL1411876.1"/>
    </source>
</evidence>
<gene>
    <name evidence="3" type="ORF">Q8F55_002858</name>
</gene>
<dbReference type="Proteomes" id="UP001565368">
    <property type="component" value="Unassembled WGS sequence"/>
</dbReference>
<name>A0ABR3QB06_9TREE</name>
<dbReference type="RefSeq" id="XP_069211820.1">
    <property type="nucleotide sequence ID" value="XM_069351434.1"/>
</dbReference>
<keyword evidence="2" id="KW-0472">Membrane</keyword>
<dbReference type="GeneID" id="95983901"/>
<proteinExistence type="predicted"/>
<sequence length="403" mass="43382">MGSSATDDKATSDKATANGPPAPAPAPATKATANGPPASPKFPIASWDVQYIIQQSNGPFLFQQSPWKLLCRDLRYTASTFWQLPDIFLPLSDTGGDIRLTGIIAQVLMLVISLVLAVLIVLGALGVAPLLLVLAVLATVVFVRVASALQGASTRQSKADVPSAVNADKEKWLFVNGICTTGSGAQSNVDRLQTLFHRPVTAVLNRSLGMLFDLGECILQRDYRLITQDIRVGYFALRDAVLDPKLERVVLIGHSQGGIIVTAMIDQLLAEFPHHVLKKVEIYTFASAANHICDPSGGTPDSPPPFGHIEHFANQGDWVSQFGVLGHAPLPPGDTPNIIAEEEKDGEVATFPMTDGEFAGRIFERLNHTGHLLNSHYNSILDNPVVRKYSRLATYLDGGNPVP</sequence>
<dbReference type="InterPro" id="IPR029058">
    <property type="entry name" value="AB_hydrolase_fold"/>
</dbReference>
<feature type="transmembrane region" description="Helical" evidence="2">
    <location>
        <begin position="103"/>
        <end position="124"/>
    </location>
</feature>
<dbReference type="SUPFAM" id="SSF53474">
    <property type="entry name" value="alpha/beta-Hydrolases"/>
    <property type="match status" value="1"/>
</dbReference>
<keyword evidence="4" id="KW-1185">Reference proteome</keyword>
<evidence type="ECO:0008006" key="5">
    <source>
        <dbReference type="Google" id="ProtNLM"/>
    </source>
</evidence>
<feature type="compositionally biased region" description="Basic and acidic residues" evidence="1">
    <location>
        <begin position="1"/>
        <end position="12"/>
    </location>
</feature>